<evidence type="ECO:0008006" key="4">
    <source>
        <dbReference type="Google" id="ProtNLM"/>
    </source>
</evidence>
<organism evidence="2 3">
    <name type="scientific">Tritrichomonas musculus</name>
    <dbReference type="NCBI Taxonomy" id="1915356"/>
    <lineage>
        <taxon>Eukaryota</taxon>
        <taxon>Metamonada</taxon>
        <taxon>Parabasalia</taxon>
        <taxon>Tritrichomonadida</taxon>
        <taxon>Tritrichomonadidae</taxon>
        <taxon>Tritrichomonas</taxon>
    </lineage>
</organism>
<feature type="compositionally biased region" description="Basic and acidic residues" evidence="1">
    <location>
        <begin position="44"/>
        <end position="55"/>
    </location>
</feature>
<evidence type="ECO:0000256" key="1">
    <source>
        <dbReference type="SAM" id="MobiDB-lite"/>
    </source>
</evidence>
<comment type="caution">
    <text evidence="2">The sequence shown here is derived from an EMBL/GenBank/DDBJ whole genome shotgun (WGS) entry which is preliminary data.</text>
</comment>
<evidence type="ECO:0000313" key="3">
    <source>
        <dbReference type="Proteomes" id="UP001470230"/>
    </source>
</evidence>
<name>A0ABR2HVK1_9EUKA</name>
<dbReference type="EMBL" id="JAPFFF010000022">
    <property type="protein sequence ID" value="KAK8853577.1"/>
    <property type="molecule type" value="Genomic_DNA"/>
</dbReference>
<reference evidence="2 3" key="1">
    <citation type="submission" date="2024-04" db="EMBL/GenBank/DDBJ databases">
        <title>Tritrichomonas musculus Genome.</title>
        <authorList>
            <person name="Alves-Ferreira E."/>
            <person name="Grigg M."/>
            <person name="Lorenzi H."/>
            <person name="Galac M."/>
        </authorList>
    </citation>
    <scope>NUCLEOTIDE SEQUENCE [LARGE SCALE GENOMIC DNA]</scope>
    <source>
        <strain evidence="2 3">EAF2021</strain>
    </source>
</reference>
<evidence type="ECO:0000313" key="2">
    <source>
        <dbReference type="EMBL" id="KAK8853577.1"/>
    </source>
</evidence>
<dbReference type="Proteomes" id="UP001470230">
    <property type="component" value="Unassembled WGS sequence"/>
</dbReference>
<gene>
    <name evidence="2" type="ORF">M9Y10_017138</name>
</gene>
<keyword evidence="3" id="KW-1185">Reference proteome</keyword>
<accession>A0ABR2HVK1</accession>
<feature type="region of interest" description="Disordered" evidence="1">
    <location>
        <begin position="24"/>
        <end position="64"/>
    </location>
</feature>
<proteinExistence type="predicted"/>
<protein>
    <recommendedName>
        <fullName evidence="4">BZIP domain-containing protein</fullName>
    </recommendedName>
</protein>
<sequence>MSTMCNTTKVNSLLKSKSTEALNKVITEEPNEPPKPLRGRKSKYANDDERREARRQQQRAYRLRRKQEFESMKIMINDQANDIDVDNWNNVDEQVVESVSANPKD</sequence>